<keyword evidence="5" id="KW-0333">Golgi apparatus</keyword>
<dbReference type="PANTHER" id="PTHR11062:SF343">
    <property type="entry name" value="OS01G0107700 PROTEIN"/>
    <property type="match status" value="1"/>
</dbReference>
<evidence type="ECO:0000256" key="2">
    <source>
        <dbReference type="ARBA" id="ARBA00010271"/>
    </source>
</evidence>
<dbReference type="InterPro" id="IPR040911">
    <property type="entry name" value="Exostosin_GT47"/>
</dbReference>
<accession>A0AAD8SQ30</accession>
<keyword evidence="3" id="KW-0328">Glycosyltransferase</keyword>
<feature type="region of interest" description="Disordered" evidence="6">
    <location>
        <begin position="188"/>
        <end position="230"/>
    </location>
</feature>
<keyword evidence="3" id="KW-0808">Transferase</keyword>
<gene>
    <name evidence="9" type="ORF">QYE76_049661</name>
</gene>
<dbReference type="InterPro" id="IPR004263">
    <property type="entry name" value="Exostosin"/>
</dbReference>
<evidence type="ECO:0000256" key="5">
    <source>
        <dbReference type="ARBA" id="ARBA00023034"/>
    </source>
</evidence>
<dbReference type="PANTHER" id="PTHR11062">
    <property type="entry name" value="EXOSTOSIN HEPARAN SULFATE GLYCOSYLTRANSFERASE -RELATED"/>
    <property type="match status" value="1"/>
</dbReference>
<protein>
    <recommendedName>
        <fullName evidence="8">Exostosin GT47 domain-containing protein</fullName>
    </recommendedName>
</protein>
<feature type="compositionally biased region" description="Low complexity" evidence="6">
    <location>
        <begin position="35"/>
        <end position="46"/>
    </location>
</feature>
<feature type="compositionally biased region" description="Basic and acidic residues" evidence="6">
    <location>
        <begin position="188"/>
        <end position="203"/>
    </location>
</feature>
<feature type="compositionally biased region" description="Low complexity" evidence="6">
    <location>
        <begin position="215"/>
        <end position="224"/>
    </location>
</feature>
<feature type="transmembrane region" description="Helical" evidence="7">
    <location>
        <begin position="69"/>
        <end position="89"/>
    </location>
</feature>
<dbReference type="Pfam" id="PF03016">
    <property type="entry name" value="Exostosin_GT47"/>
    <property type="match status" value="1"/>
</dbReference>
<evidence type="ECO:0000256" key="3">
    <source>
        <dbReference type="ARBA" id="ARBA00022676"/>
    </source>
</evidence>
<feature type="domain" description="Exostosin GT47" evidence="8">
    <location>
        <begin position="288"/>
        <end position="570"/>
    </location>
</feature>
<evidence type="ECO:0000259" key="8">
    <source>
        <dbReference type="Pfam" id="PF03016"/>
    </source>
</evidence>
<keyword evidence="10" id="KW-1185">Reference proteome</keyword>
<evidence type="ECO:0000313" key="9">
    <source>
        <dbReference type="EMBL" id="KAK1661502.1"/>
    </source>
</evidence>
<feature type="compositionally biased region" description="Basic and acidic residues" evidence="6">
    <location>
        <begin position="108"/>
        <end position="119"/>
    </location>
</feature>
<feature type="region of interest" description="Disordered" evidence="6">
    <location>
        <begin position="97"/>
        <end position="140"/>
    </location>
</feature>
<keyword evidence="4" id="KW-0735">Signal-anchor</keyword>
<name>A0AAD8SQ30_LOLMU</name>
<sequence length="623" mass="69909">MCHGGQTRQFRAHRCPGLVDYIPIAVCSAPPQPPLRSAASPSASASEMPHHVSSPRPLLPRKILQRRPAVVACAAVAVLAAAAILLLAAPTTEAPSRTLLAGGSLPSRPREEPHAERFAESSSLPAAEAPPPSLKSSFPSKIAPVPSMLSAPEPEHLDTKADFSTRITPSPSMFFEPASSLVENFDDRSMEEPEHPDIKENSPKESAPFLQEPMSSDSTSSSDVSSDRVLPPDPEIPLWSTAADEDLIYAKKEIANAPLVSGHPDLYAPLFRNVSIFKRSYELMEGLLKVYIYHDGAKPIFHSPYLKGIYASEGWFMKLIEGDQSFVVRDPNKAHLFYLPYSSRQLEHNLYVPGSNTLEPLSIFVKNYIDMISAKFPYWNRTKGTDHFFVACHDWGPYTTKLHDELRKNAIKALCNADLSEGVFIRGRDVSLPETFVRSPRKPLGGIGGKPASKRSILAFFAGQMHGRVRPILLRHWGGKDDADMRIYSRLPRRITRRMNYVQHMKSTKYCICPMGYEVNSPRIVEAIYYECVPVIIADNFVLPFGDVLDWSAFSVVVPERDVPRLKEILLEIPESRYVAMQSNVRKVQRHFLWHPKPVKYDIFHMILHSVWFSRVNQVLQVQ</sequence>
<comment type="similarity">
    <text evidence="2">Belongs to the glycosyltransferase 47 family.</text>
</comment>
<feature type="region of interest" description="Disordered" evidence="6">
    <location>
        <begin position="33"/>
        <end position="55"/>
    </location>
</feature>
<dbReference type="GO" id="GO:0000139">
    <property type="term" value="C:Golgi membrane"/>
    <property type="evidence" value="ECO:0007669"/>
    <property type="project" value="UniProtKB-SubCell"/>
</dbReference>
<dbReference type="AlphaFoldDB" id="A0AAD8SQ30"/>
<proteinExistence type="inferred from homology"/>
<comment type="subcellular location">
    <subcellularLocation>
        <location evidence="1">Golgi apparatus membrane</location>
        <topology evidence="1">Single-pass type II membrane protein</topology>
    </subcellularLocation>
</comment>
<comment type="caution">
    <text evidence="9">The sequence shown here is derived from an EMBL/GenBank/DDBJ whole genome shotgun (WGS) entry which is preliminary data.</text>
</comment>
<keyword evidence="7" id="KW-1133">Transmembrane helix</keyword>
<evidence type="ECO:0000256" key="6">
    <source>
        <dbReference type="SAM" id="MobiDB-lite"/>
    </source>
</evidence>
<dbReference type="Proteomes" id="UP001231189">
    <property type="component" value="Unassembled WGS sequence"/>
</dbReference>
<organism evidence="9 10">
    <name type="scientific">Lolium multiflorum</name>
    <name type="common">Italian ryegrass</name>
    <name type="synonym">Lolium perenne subsp. multiflorum</name>
    <dbReference type="NCBI Taxonomy" id="4521"/>
    <lineage>
        <taxon>Eukaryota</taxon>
        <taxon>Viridiplantae</taxon>
        <taxon>Streptophyta</taxon>
        <taxon>Embryophyta</taxon>
        <taxon>Tracheophyta</taxon>
        <taxon>Spermatophyta</taxon>
        <taxon>Magnoliopsida</taxon>
        <taxon>Liliopsida</taxon>
        <taxon>Poales</taxon>
        <taxon>Poaceae</taxon>
        <taxon>BOP clade</taxon>
        <taxon>Pooideae</taxon>
        <taxon>Poodae</taxon>
        <taxon>Poeae</taxon>
        <taxon>Poeae Chloroplast Group 2 (Poeae type)</taxon>
        <taxon>Loliodinae</taxon>
        <taxon>Loliinae</taxon>
        <taxon>Lolium</taxon>
    </lineage>
</organism>
<evidence type="ECO:0000256" key="4">
    <source>
        <dbReference type="ARBA" id="ARBA00022968"/>
    </source>
</evidence>
<dbReference type="GO" id="GO:0016757">
    <property type="term" value="F:glycosyltransferase activity"/>
    <property type="evidence" value="ECO:0007669"/>
    <property type="project" value="UniProtKB-KW"/>
</dbReference>
<keyword evidence="7" id="KW-0472">Membrane</keyword>
<reference evidence="9" key="1">
    <citation type="submission" date="2023-07" db="EMBL/GenBank/DDBJ databases">
        <title>A chromosome-level genome assembly of Lolium multiflorum.</title>
        <authorList>
            <person name="Chen Y."/>
            <person name="Copetti D."/>
            <person name="Kolliker R."/>
            <person name="Studer B."/>
        </authorList>
    </citation>
    <scope>NUCLEOTIDE SEQUENCE</scope>
    <source>
        <strain evidence="9">02402/16</strain>
        <tissue evidence="9">Leaf</tissue>
    </source>
</reference>
<keyword evidence="7" id="KW-0812">Transmembrane</keyword>
<evidence type="ECO:0000256" key="1">
    <source>
        <dbReference type="ARBA" id="ARBA00004323"/>
    </source>
</evidence>
<dbReference type="EMBL" id="JAUUTY010000003">
    <property type="protein sequence ID" value="KAK1661502.1"/>
    <property type="molecule type" value="Genomic_DNA"/>
</dbReference>
<evidence type="ECO:0000313" key="10">
    <source>
        <dbReference type="Proteomes" id="UP001231189"/>
    </source>
</evidence>
<evidence type="ECO:0000256" key="7">
    <source>
        <dbReference type="SAM" id="Phobius"/>
    </source>
</evidence>